<evidence type="ECO:0000256" key="5">
    <source>
        <dbReference type="ARBA" id="ARBA00023163"/>
    </source>
</evidence>
<keyword evidence="2 6" id="KW-0889">Transcription antitermination</keyword>
<accession>A0A7C6Z2H1</accession>
<dbReference type="GO" id="GO:0006353">
    <property type="term" value="P:DNA-templated transcription termination"/>
    <property type="evidence" value="ECO:0007669"/>
    <property type="project" value="UniProtKB-UniRule"/>
</dbReference>
<comment type="caution">
    <text evidence="8">The sequence shown here is derived from an EMBL/GenBank/DDBJ whole genome shotgun (WGS) entry which is preliminary data.</text>
</comment>
<sequence>MSRRLARETALQVLFQLDMTGENQDLKPIIHKWAEEFAVPEGSIPFAEELVEGTWTHKEVIDENLEKLSEGWSLSRMANVDRNLLRLASYEILFREDIPGRVTINEAIEIAKRYGSEESGKFINGILDKVVESVNKRDEKGNDTLPRN</sequence>
<dbReference type="GO" id="GO:0031564">
    <property type="term" value="P:transcription antitermination"/>
    <property type="evidence" value="ECO:0007669"/>
    <property type="project" value="UniProtKB-KW"/>
</dbReference>
<keyword evidence="3 6" id="KW-0694">RNA-binding</keyword>
<dbReference type="CDD" id="cd00619">
    <property type="entry name" value="Terminator_NusB"/>
    <property type="match status" value="1"/>
</dbReference>
<evidence type="ECO:0000259" key="7">
    <source>
        <dbReference type="Pfam" id="PF01029"/>
    </source>
</evidence>
<evidence type="ECO:0000256" key="1">
    <source>
        <dbReference type="ARBA" id="ARBA00005952"/>
    </source>
</evidence>
<evidence type="ECO:0000313" key="9">
    <source>
        <dbReference type="Proteomes" id="UP000553059"/>
    </source>
</evidence>
<dbReference type="PANTHER" id="PTHR11078">
    <property type="entry name" value="N UTILIZATION SUBSTANCE PROTEIN B-RELATED"/>
    <property type="match status" value="1"/>
</dbReference>
<keyword evidence="4 6" id="KW-0805">Transcription regulation</keyword>
<feature type="domain" description="NusB/RsmB/TIM44" evidence="7">
    <location>
        <begin position="6"/>
        <end position="131"/>
    </location>
</feature>
<organism evidence="8 9">
    <name type="scientific">Desulfitobacterium dehalogenans</name>
    <dbReference type="NCBI Taxonomy" id="36854"/>
    <lineage>
        <taxon>Bacteria</taxon>
        <taxon>Bacillati</taxon>
        <taxon>Bacillota</taxon>
        <taxon>Clostridia</taxon>
        <taxon>Eubacteriales</taxon>
        <taxon>Desulfitobacteriaceae</taxon>
        <taxon>Desulfitobacterium</taxon>
    </lineage>
</organism>
<comment type="function">
    <text evidence="6">Involved in transcription antitermination. Required for transcription of ribosomal RNA (rRNA) genes. Binds specifically to the boxA antiterminator sequence of the ribosomal RNA (rrn) operons.</text>
</comment>
<protein>
    <recommendedName>
        <fullName evidence="6">Transcription antitermination protein NusB</fullName>
    </recommendedName>
    <alternativeName>
        <fullName evidence="6">Antitermination factor NusB</fullName>
    </alternativeName>
</protein>
<dbReference type="PANTHER" id="PTHR11078:SF3">
    <property type="entry name" value="ANTITERMINATION NUSB DOMAIN-CONTAINING PROTEIN"/>
    <property type="match status" value="1"/>
</dbReference>
<evidence type="ECO:0000256" key="6">
    <source>
        <dbReference type="HAMAP-Rule" id="MF_00073"/>
    </source>
</evidence>
<proteinExistence type="inferred from homology"/>
<dbReference type="InterPro" id="IPR035926">
    <property type="entry name" value="NusB-like_sf"/>
</dbReference>
<evidence type="ECO:0000256" key="4">
    <source>
        <dbReference type="ARBA" id="ARBA00023015"/>
    </source>
</evidence>
<dbReference type="Proteomes" id="UP000553059">
    <property type="component" value="Unassembled WGS sequence"/>
</dbReference>
<name>A0A7C6Z2H1_9FIRM</name>
<dbReference type="InterPro" id="IPR006027">
    <property type="entry name" value="NusB_RsmB_TIM44"/>
</dbReference>
<evidence type="ECO:0000256" key="2">
    <source>
        <dbReference type="ARBA" id="ARBA00022814"/>
    </source>
</evidence>
<dbReference type="GO" id="GO:0003723">
    <property type="term" value="F:RNA binding"/>
    <property type="evidence" value="ECO:0007669"/>
    <property type="project" value="UniProtKB-UniRule"/>
</dbReference>
<dbReference type="Pfam" id="PF01029">
    <property type="entry name" value="NusB"/>
    <property type="match status" value="1"/>
</dbReference>
<dbReference type="InterPro" id="IPR011605">
    <property type="entry name" value="NusB_fam"/>
</dbReference>
<gene>
    <name evidence="6 8" type="primary">nusB</name>
    <name evidence="8" type="ORF">GX523_01815</name>
</gene>
<dbReference type="HAMAP" id="MF_00073">
    <property type="entry name" value="NusB"/>
    <property type="match status" value="1"/>
</dbReference>
<dbReference type="AlphaFoldDB" id="A0A7C6Z2H1"/>
<evidence type="ECO:0000256" key="3">
    <source>
        <dbReference type="ARBA" id="ARBA00022884"/>
    </source>
</evidence>
<dbReference type="Gene3D" id="1.10.940.10">
    <property type="entry name" value="NusB-like"/>
    <property type="match status" value="1"/>
</dbReference>
<dbReference type="SUPFAM" id="SSF48013">
    <property type="entry name" value="NusB-like"/>
    <property type="match status" value="1"/>
</dbReference>
<keyword evidence="5 6" id="KW-0804">Transcription</keyword>
<dbReference type="NCBIfam" id="TIGR01951">
    <property type="entry name" value="nusB"/>
    <property type="match status" value="1"/>
</dbReference>
<dbReference type="GO" id="GO:0005829">
    <property type="term" value="C:cytosol"/>
    <property type="evidence" value="ECO:0007669"/>
    <property type="project" value="TreeGrafter"/>
</dbReference>
<reference evidence="8 9" key="1">
    <citation type="journal article" date="2020" name="Biotechnol. Biofuels">
        <title>New insights from the biogas microbiome by comprehensive genome-resolved metagenomics of nearly 1600 species originating from multiple anaerobic digesters.</title>
        <authorList>
            <person name="Campanaro S."/>
            <person name="Treu L."/>
            <person name="Rodriguez-R L.M."/>
            <person name="Kovalovszki A."/>
            <person name="Ziels R.M."/>
            <person name="Maus I."/>
            <person name="Zhu X."/>
            <person name="Kougias P.G."/>
            <person name="Basile A."/>
            <person name="Luo G."/>
            <person name="Schluter A."/>
            <person name="Konstantinidis K.T."/>
            <person name="Angelidaki I."/>
        </authorList>
    </citation>
    <scope>NUCLEOTIDE SEQUENCE [LARGE SCALE GENOMIC DNA]</scope>
    <source>
        <strain evidence="8">AS05jafATM_4</strain>
    </source>
</reference>
<evidence type="ECO:0000313" key="8">
    <source>
        <dbReference type="EMBL" id="HHY25485.1"/>
    </source>
</evidence>
<comment type="similarity">
    <text evidence="1 6">Belongs to the NusB family.</text>
</comment>
<dbReference type="EMBL" id="DUTF01000039">
    <property type="protein sequence ID" value="HHY25485.1"/>
    <property type="molecule type" value="Genomic_DNA"/>
</dbReference>